<keyword evidence="1" id="KW-0472">Membrane</keyword>
<evidence type="ECO:0000313" key="4">
    <source>
        <dbReference type="EMBL" id="CAF4309963.1"/>
    </source>
</evidence>
<keyword evidence="6" id="KW-1185">Reference proteome</keyword>
<evidence type="ECO:0000313" key="6">
    <source>
        <dbReference type="Proteomes" id="UP000663829"/>
    </source>
</evidence>
<dbReference type="EMBL" id="CAJOBC010083977">
    <property type="protein sequence ID" value="CAF4309963.1"/>
    <property type="molecule type" value="Genomic_DNA"/>
</dbReference>
<dbReference type="EMBL" id="CAJOBA010070515">
    <property type="protein sequence ID" value="CAF4388875.1"/>
    <property type="molecule type" value="Genomic_DNA"/>
</dbReference>
<dbReference type="Proteomes" id="UP000682733">
    <property type="component" value="Unassembled WGS sequence"/>
</dbReference>
<proteinExistence type="predicted"/>
<gene>
    <name evidence="2" type="ORF">GPM918_LOCUS34020</name>
    <name evidence="3" type="ORF">OVA965_LOCUS41314</name>
    <name evidence="4" type="ORF">SRO942_LOCUS34713</name>
    <name evidence="5" type="ORF">TMI583_LOCUS42928</name>
</gene>
<evidence type="ECO:0000313" key="2">
    <source>
        <dbReference type="EMBL" id="CAF1431383.1"/>
    </source>
</evidence>
<keyword evidence="1" id="KW-0812">Transmembrane</keyword>
<dbReference type="Proteomes" id="UP000677228">
    <property type="component" value="Unassembled WGS sequence"/>
</dbReference>
<keyword evidence="1" id="KW-1133">Transmembrane helix</keyword>
<dbReference type="OrthoDB" id="10043112at2759"/>
<feature type="transmembrane region" description="Helical" evidence="1">
    <location>
        <begin position="78"/>
        <end position="99"/>
    </location>
</feature>
<sequence length="157" mass="16397">MDSIRLNENIVLLISGGLTGFSGLLTLIAISTKGWGGVGVTNFGPAAGLSIISFLLLCAITAILVVLALKTLPNIVKYVLFILSYIASIFMLGAYGSLFHATVNYSASLLVTAQFFCYTATLLIAFWLGGGLGSDIIVRGSSTNFKATDHSASAPPM</sequence>
<dbReference type="AlphaFoldDB" id="A0A815N8B1"/>
<comment type="caution">
    <text evidence="2">The sequence shown here is derived from an EMBL/GenBank/DDBJ whole genome shotgun (WGS) entry which is preliminary data.</text>
</comment>
<dbReference type="EMBL" id="CAJNOK010047245">
    <property type="protein sequence ID" value="CAF1587001.1"/>
    <property type="molecule type" value="Genomic_DNA"/>
</dbReference>
<evidence type="ECO:0000313" key="3">
    <source>
        <dbReference type="EMBL" id="CAF1587001.1"/>
    </source>
</evidence>
<protein>
    <submittedName>
        <fullName evidence="2">Uncharacterized protein</fullName>
    </submittedName>
</protein>
<reference evidence="2" key="1">
    <citation type="submission" date="2021-02" db="EMBL/GenBank/DDBJ databases">
        <authorList>
            <person name="Nowell W R."/>
        </authorList>
    </citation>
    <scope>NUCLEOTIDE SEQUENCE</scope>
</reference>
<dbReference type="EMBL" id="CAJNOQ010018543">
    <property type="protein sequence ID" value="CAF1431383.1"/>
    <property type="molecule type" value="Genomic_DNA"/>
</dbReference>
<accession>A0A815N8B1</accession>
<dbReference type="Proteomes" id="UP000663829">
    <property type="component" value="Unassembled WGS sequence"/>
</dbReference>
<dbReference type="Proteomes" id="UP000681722">
    <property type="component" value="Unassembled WGS sequence"/>
</dbReference>
<feature type="transmembrane region" description="Helical" evidence="1">
    <location>
        <begin position="43"/>
        <end position="69"/>
    </location>
</feature>
<organism evidence="2 6">
    <name type="scientific">Didymodactylos carnosus</name>
    <dbReference type="NCBI Taxonomy" id="1234261"/>
    <lineage>
        <taxon>Eukaryota</taxon>
        <taxon>Metazoa</taxon>
        <taxon>Spiralia</taxon>
        <taxon>Gnathifera</taxon>
        <taxon>Rotifera</taxon>
        <taxon>Eurotatoria</taxon>
        <taxon>Bdelloidea</taxon>
        <taxon>Philodinida</taxon>
        <taxon>Philodinidae</taxon>
        <taxon>Didymodactylos</taxon>
    </lineage>
</organism>
<name>A0A815N8B1_9BILA</name>
<feature type="transmembrane region" description="Helical" evidence="1">
    <location>
        <begin position="12"/>
        <end position="31"/>
    </location>
</feature>
<evidence type="ECO:0000256" key="1">
    <source>
        <dbReference type="SAM" id="Phobius"/>
    </source>
</evidence>
<evidence type="ECO:0000313" key="5">
    <source>
        <dbReference type="EMBL" id="CAF4388875.1"/>
    </source>
</evidence>
<feature type="transmembrane region" description="Helical" evidence="1">
    <location>
        <begin position="105"/>
        <end position="129"/>
    </location>
</feature>